<keyword evidence="6 7" id="KW-0472">Membrane</keyword>
<evidence type="ECO:0000256" key="3">
    <source>
        <dbReference type="ARBA" id="ARBA00022679"/>
    </source>
</evidence>
<comment type="similarity">
    <text evidence="1 7">Belongs to the Lgt family.</text>
</comment>
<comment type="function">
    <text evidence="7">Catalyzes the transfer of the diacylglyceryl group from phosphatidylglycerol to the sulfhydryl group of the N-terminal cysteine of a prolipoprotein, the first step in the formation of mature lipoproteins.</text>
</comment>
<dbReference type="GO" id="GO:0008961">
    <property type="term" value="F:phosphatidylglycerol-prolipoprotein diacylglyceryl transferase activity"/>
    <property type="evidence" value="ECO:0007669"/>
    <property type="project" value="UniProtKB-EC"/>
</dbReference>
<dbReference type="InterPro" id="IPR001640">
    <property type="entry name" value="Lgt"/>
</dbReference>
<feature type="transmembrane region" description="Helical" evidence="7">
    <location>
        <begin position="225"/>
        <end position="247"/>
    </location>
</feature>
<dbReference type="PANTHER" id="PTHR30589:SF0">
    <property type="entry name" value="PHOSPHATIDYLGLYCEROL--PROLIPOPROTEIN DIACYLGLYCERYL TRANSFERASE"/>
    <property type="match status" value="1"/>
</dbReference>
<reference evidence="8 9" key="1">
    <citation type="submission" date="2022-10" db="EMBL/GenBank/DDBJ databases">
        <title>Pararhodobacter sp. nov., isolated from marine algae.</title>
        <authorList>
            <person name="Choi B.J."/>
            <person name="Kim J.M."/>
            <person name="Lee J.K."/>
            <person name="Choi D.G."/>
            <person name="Jeon C.O."/>
        </authorList>
    </citation>
    <scope>NUCLEOTIDE SEQUENCE [LARGE SCALE GENOMIC DNA]</scope>
    <source>
        <strain evidence="8 9">ZQ420</strain>
    </source>
</reference>
<sequence>MPFVIEFPSFLRPEIFSLDLGGFHLALRWYALAYIAGFVIGWRLIVAAMRRPALWPGDRAPMTAELVESLLTWIILGVILGGRLGFVLFYQPEYYLSHPLEILKVWEGGMSFHGGLIGATVAGFLFARRNGVPASAVGDSMAMVIPVGLGLGRLSNFANAELWGHPTTLPWGVMFPGSGGVCPTDWMHECARHPTQLYEAGMEGVLLGLVLWVLVTRLHALKKPWLVTGVFLAGYGLARIIVEFWRMPDDQFLAADPAGYVVRLGDFGLTMGQTLSLPMVLAGLALIVFAQRRRVP</sequence>
<organism evidence="8 9">
    <name type="scientific">Pararhodobacter zhoushanensis</name>
    <dbReference type="NCBI Taxonomy" id="2479545"/>
    <lineage>
        <taxon>Bacteria</taxon>
        <taxon>Pseudomonadati</taxon>
        <taxon>Pseudomonadota</taxon>
        <taxon>Alphaproteobacteria</taxon>
        <taxon>Rhodobacterales</taxon>
        <taxon>Paracoccaceae</taxon>
        <taxon>Pararhodobacter</taxon>
    </lineage>
</organism>
<keyword evidence="3 7" id="KW-0808">Transferase</keyword>
<keyword evidence="4 7" id="KW-0812">Transmembrane</keyword>
<dbReference type="NCBIfam" id="TIGR00544">
    <property type="entry name" value="lgt"/>
    <property type="match status" value="1"/>
</dbReference>
<comment type="catalytic activity">
    <reaction evidence="7">
        <text>L-cysteinyl-[prolipoprotein] + a 1,2-diacyl-sn-glycero-3-phospho-(1'-sn-glycerol) = an S-1,2-diacyl-sn-glyceryl-L-cysteinyl-[prolipoprotein] + sn-glycerol 1-phosphate + H(+)</text>
        <dbReference type="Rhea" id="RHEA:56712"/>
        <dbReference type="Rhea" id="RHEA-COMP:14679"/>
        <dbReference type="Rhea" id="RHEA-COMP:14680"/>
        <dbReference type="ChEBI" id="CHEBI:15378"/>
        <dbReference type="ChEBI" id="CHEBI:29950"/>
        <dbReference type="ChEBI" id="CHEBI:57685"/>
        <dbReference type="ChEBI" id="CHEBI:64716"/>
        <dbReference type="ChEBI" id="CHEBI:140658"/>
        <dbReference type="EC" id="2.5.1.145"/>
    </reaction>
</comment>
<dbReference type="PANTHER" id="PTHR30589">
    <property type="entry name" value="PROLIPOPROTEIN DIACYLGLYCERYL TRANSFERASE"/>
    <property type="match status" value="1"/>
</dbReference>
<evidence type="ECO:0000256" key="6">
    <source>
        <dbReference type="ARBA" id="ARBA00023136"/>
    </source>
</evidence>
<accession>A0ABT3GWF0</accession>
<feature type="transmembrane region" description="Helical" evidence="7">
    <location>
        <begin position="267"/>
        <end position="290"/>
    </location>
</feature>
<feature type="transmembrane region" description="Helical" evidence="7">
    <location>
        <begin position="29"/>
        <end position="49"/>
    </location>
</feature>
<evidence type="ECO:0000256" key="5">
    <source>
        <dbReference type="ARBA" id="ARBA00022989"/>
    </source>
</evidence>
<comment type="caution">
    <text evidence="8">The sequence shown here is derived from an EMBL/GenBank/DDBJ whole genome shotgun (WGS) entry which is preliminary data.</text>
</comment>
<evidence type="ECO:0000313" key="8">
    <source>
        <dbReference type="EMBL" id="MCW1931862.1"/>
    </source>
</evidence>
<evidence type="ECO:0000256" key="2">
    <source>
        <dbReference type="ARBA" id="ARBA00022475"/>
    </source>
</evidence>
<feature type="transmembrane region" description="Helical" evidence="7">
    <location>
        <begin position="70"/>
        <end position="90"/>
    </location>
</feature>
<comment type="pathway">
    <text evidence="7">Protein modification; lipoprotein biosynthesis (diacylglyceryl transfer).</text>
</comment>
<feature type="binding site" evidence="7">
    <location>
        <position position="153"/>
    </location>
    <ligand>
        <name>a 1,2-diacyl-sn-glycero-3-phospho-(1'-sn-glycerol)</name>
        <dbReference type="ChEBI" id="CHEBI:64716"/>
    </ligand>
</feature>
<dbReference type="EC" id="2.5.1.145" evidence="7"/>
<evidence type="ECO:0000256" key="7">
    <source>
        <dbReference type="HAMAP-Rule" id="MF_01147"/>
    </source>
</evidence>
<gene>
    <name evidence="7 8" type="primary">lgt</name>
    <name evidence="8" type="ORF">OKW52_06205</name>
</gene>
<dbReference type="EMBL" id="JAPDFL010000001">
    <property type="protein sequence ID" value="MCW1931862.1"/>
    <property type="molecule type" value="Genomic_DNA"/>
</dbReference>
<protein>
    <recommendedName>
        <fullName evidence="7">Phosphatidylglycerol--prolipoprotein diacylglyceryl transferase</fullName>
        <ecNumber evidence="7">2.5.1.145</ecNumber>
    </recommendedName>
</protein>
<dbReference type="Proteomes" id="UP001208938">
    <property type="component" value="Unassembled WGS sequence"/>
</dbReference>
<comment type="subcellular location">
    <subcellularLocation>
        <location evidence="7">Cell membrane</location>
        <topology evidence="7">Multi-pass membrane protein</topology>
    </subcellularLocation>
</comment>
<keyword evidence="9" id="KW-1185">Reference proteome</keyword>
<feature type="transmembrane region" description="Helical" evidence="7">
    <location>
        <begin position="110"/>
        <end position="127"/>
    </location>
</feature>
<name>A0ABT3GWF0_9RHOB</name>
<evidence type="ECO:0000256" key="1">
    <source>
        <dbReference type="ARBA" id="ARBA00007150"/>
    </source>
</evidence>
<keyword evidence="2 7" id="KW-1003">Cell membrane</keyword>
<keyword evidence="5 7" id="KW-1133">Transmembrane helix</keyword>
<dbReference type="Pfam" id="PF01790">
    <property type="entry name" value="LGT"/>
    <property type="match status" value="1"/>
</dbReference>
<dbReference type="HAMAP" id="MF_01147">
    <property type="entry name" value="Lgt"/>
    <property type="match status" value="1"/>
</dbReference>
<evidence type="ECO:0000256" key="4">
    <source>
        <dbReference type="ARBA" id="ARBA00022692"/>
    </source>
</evidence>
<dbReference type="RefSeq" id="WP_264504945.1">
    <property type="nucleotide sequence ID" value="NZ_JAPDFL010000001.1"/>
</dbReference>
<proteinExistence type="inferred from homology"/>
<evidence type="ECO:0000313" key="9">
    <source>
        <dbReference type="Proteomes" id="UP001208938"/>
    </source>
</evidence>